<reference evidence="1 2" key="1">
    <citation type="journal article" date="2023" name="Commun. Biol.">
        <title>Genome analysis of Parmales, the sister group of diatoms, reveals the evolutionary specialization of diatoms from phago-mixotrophs to photoautotrophs.</title>
        <authorList>
            <person name="Ban H."/>
            <person name="Sato S."/>
            <person name="Yoshikawa S."/>
            <person name="Yamada K."/>
            <person name="Nakamura Y."/>
            <person name="Ichinomiya M."/>
            <person name="Sato N."/>
            <person name="Blanc-Mathieu R."/>
            <person name="Endo H."/>
            <person name="Kuwata A."/>
            <person name="Ogata H."/>
        </authorList>
    </citation>
    <scope>NUCLEOTIDE SEQUENCE [LARGE SCALE GENOMIC DNA]</scope>
</reference>
<organism evidence="1 2">
    <name type="scientific">Tetraparma gracilis</name>
    <dbReference type="NCBI Taxonomy" id="2962635"/>
    <lineage>
        <taxon>Eukaryota</taxon>
        <taxon>Sar</taxon>
        <taxon>Stramenopiles</taxon>
        <taxon>Ochrophyta</taxon>
        <taxon>Bolidophyceae</taxon>
        <taxon>Parmales</taxon>
        <taxon>Triparmaceae</taxon>
        <taxon>Tetraparma</taxon>
    </lineage>
</organism>
<evidence type="ECO:0000313" key="2">
    <source>
        <dbReference type="Proteomes" id="UP001165060"/>
    </source>
</evidence>
<keyword evidence="2" id="KW-1185">Reference proteome</keyword>
<accession>A0ABQ6N151</accession>
<name>A0ABQ6N151_9STRA</name>
<gene>
    <name evidence="1" type="ORF">TeGR_g7676</name>
</gene>
<protein>
    <submittedName>
        <fullName evidence="1">Uncharacterized protein</fullName>
    </submittedName>
</protein>
<sequence length="352" mass="36068">MLSFSKIKAISHPTSPSCRIISLPSVLPCPDLPSFLANSSADLAAVFDSNVNPSPPKSTSLHLPLSASKNAPPGCFAATPSLLLSHAGTSSSLFAVRLPPLSDCFSPLSAIPSLASPSGLVLYYVSCVVRTSAGISLLTLPLEFPPPRPPVPPPSPPSSFTFLPPLSCSPLSPSNFHSALHSLPPVPPPTSLPCPPPTRASSPAKFELAEGVTLSLVHDSGHAPVGGVLYLTSDSVLTFTVELEGAATENPPSYVSAAVLLSSGSNSGPPSVLSSASVQLSSRLLRTSFSMPLCGAGRESAGIVKACTTLNLPPIVPTFVTGHAGWFGVRGVLRIDVAGMGARELSCEILSN</sequence>
<evidence type="ECO:0000313" key="1">
    <source>
        <dbReference type="EMBL" id="GMI37867.1"/>
    </source>
</evidence>
<proteinExistence type="predicted"/>
<dbReference type="Proteomes" id="UP001165060">
    <property type="component" value="Unassembled WGS sequence"/>
</dbReference>
<dbReference type="EMBL" id="BRYB01001999">
    <property type="protein sequence ID" value="GMI37867.1"/>
    <property type="molecule type" value="Genomic_DNA"/>
</dbReference>
<comment type="caution">
    <text evidence="1">The sequence shown here is derived from an EMBL/GenBank/DDBJ whole genome shotgun (WGS) entry which is preliminary data.</text>
</comment>